<reference evidence="5 6" key="1">
    <citation type="submission" date="2021-03" db="EMBL/GenBank/DDBJ databases">
        <title>Sequencing the genomes of 1000 actinobacteria strains.</title>
        <authorList>
            <person name="Klenk H.-P."/>
        </authorList>
    </citation>
    <scope>NUCLEOTIDE SEQUENCE [LARGE SCALE GENOMIC DNA]</scope>
    <source>
        <strain evidence="5 6">DSM 44506</strain>
    </source>
</reference>
<name>A0ABS4U5M2_9CORY</name>
<dbReference type="SUPFAM" id="SSF53335">
    <property type="entry name" value="S-adenosyl-L-methionine-dependent methyltransferases"/>
    <property type="match status" value="1"/>
</dbReference>
<dbReference type="InterPro" id="IPR029063">
    <property type="entry name" value="SAM-dependent_MTases_sf"/>
</dbReference>
<keyword evidence="6" id="KW-1185">Reference proteome</keyword>
<gene>
    <name evidence="5" type="ORF">JOF33_000649</name>
</gene>
<dbReference type="Proteomes" id="UP001519305">
    <property type="component" value="Unassembled WGS sequence"/>
</dbReference>
<feature type="compositionally biased region" description="Polar residues" evidence="4">
    <location>
        <begin position="1"/>
        <end position="12"/>
    </location>
</feature>
<evidence type="ECO:0000313" key="5">
    <source>
        <dbReference type="EMBL" id="MBP2331950.1"/>
    </source>
</evidence>
<dbReference type="Pfam" id="PF13489">
    <property type="entry name" value="Methyltransf_23"/>
    <property type="match status" value="1"/>
</dbReference>
<evidence type="ECO:0000313" key="6">
    <source>
        <dbReference type="Proteomes" id="UP001519305"/>
    </source>
</evidence>
<dbReference type="PANTHER" id="PTHR43464">
    <property type="entry name" value="METHYLTRANSFERASE"/>
    <property type="match status" value="1"/>
</dbReference>
<evidence type="ECO:0000256" key="3">
    <source>
        <dbReference type="ARBA" id="ARBA00022691"/>
    </source>
</evidence>
<dbReference type="RefSeq" id="WP_244979495.1">
    <property type="nucleotide sequence ID" value="NZ_JAGINY010000001.1"/>
</dbReference>
<evidence type="ECO:0000256" key="2">
    <source>
        <dbReference type="ARBA" id="ARBA00022679"/>
    </source>
</evidence>
<dbReference type="GO" id="GO:0008168">
    <property type="term" value="F:methyltransferase activity"/>
    <property type="evidence" value="ECO:0007669"/>
    <property type="project" value="UniProtKB-KW"/>
</dbReference>
<keyword evidence="3" id="KW-0949">S-adenosyl-L-methionine</keyword>
<sequence length="264" mass="28645">MTGTSTRASPPTTAREPEHLTRNRRVDAAHTPRRQNQMKSIAQIVQNNRRLLAAYEDKVQPRFLSRYAREPMDAAAVYRKLRALDPGPDAPARVLDLGCGTGWLARMLAAEPRYRRANIVGYDLSPNAIRIARERAAVDGLGARTEFHVADVLAPLAGEPGRTDEIWVCGALHQMKDAGAALSRVAGLLADGGIAYVQTFAEDPDVNERVDMAVMAKMGHRVFRGSELEDLAEANGLKLGGASHAGMVYFCTLTKKSAIGEAGK</sequence>
<dbReference type="EMBL" id="JAGINY010000001">
    <property type="protein sequence ID" value="MBP2331950.1"/>
    <property type="molecule type" value="Genomic_DNA"/>
</dbReference>
<evidence type="ECO:0000256" key="4">
    <source>
        <dbReference type="SAM" id="MobiDB-lite"/>
    </source>
</evidence>
<organism evidence="5 6">
    <name type="scientific">Corynebacterium freneyi</name>
    <dbReference type="NCBI Taxonomy" id="134034"/>
    <lineage>
        <taxon>Bacteria</taxon>
        <taxon>Bacillati</taxon>
        <taxon>Actinomycetota</taxon>
        <taxon>Actinomycetes</taxon>
        <taxon>Mycobacteriales</taxon>
        <taxon>Corynebacteriaceae</taxon>
        <taxon>Corynebacterium</taxon>
    </lineage>
</organism>
<dbReference type="CDD" id="cd02440">
    <property type="entry name" value="AdoMet_MTases"/>
    <property type="match status" value="1"/>
</dbReference>
<comment type="caution">
    <text evidence="5">The sequence shown here is derived from an EMBL/GenBank/DDBJ whole genome shotgun (WGS) entry which is preliminary data.</text>
</comment>
<proteinExistence type="predicted"/>
<dbReference type="Gene3D" id="3.40.50.150">
    <property type="entry name" value="Vaccinia Virus protein VP39"/>
    <property type="match status" value="1"/>
</dbReference>
<feature type="region of interest" description="Disordered" evidence="4">
    <location>
        <begin position="1"/>
        <end position="37"/>
    </location>
</feature>
<accession>A0ABS4U5M2</accession>
<evidence type="ECO:0000256" key="1">
    <source>
        <dbReference type="ARBA" id="ARBA00022603"/>
    </source>
</evidence>
<feature type="compositionally biased region" description="Basic and acidic residues" evidence="4">
    <location>
        <begin position="15"/>
        <end position="30"/>
    </location>
</feature>
<dbReference type="PANTHER" id="PTHR43464:SF19">
    <property type="entry name" value="UBIQUINONE BIOSYNTHESIS O-METHYLTRANSFERASE, MITOCHONDRIAL"/>
    <property type="match status" value="1"/>
</dbReference>
<keyword evidence="2" id="KW-0808">Transferase</keyword>
<protein>
    <submittedName>
        <fullName evidence="5">SAM-dependent methyltransferase</fullName>
    </submittedName>
</protein>
<dbReference type="GO" id="GO:0032259">
    <property type="term" value="P:methylation"/>
    <property type="evidence" value="ECO:0007669"/>
    <property type="project" value="UniProtKB-KW"/>
</dbReference>
<keyword evidence="1 5" id="KW-0489">Methyltransferase</keyword>